<name>A0A1G7IQX0_9SPHI</name>
<protein>
    <recommendedName>
        <fullName evidence="3">Mobilisation protein (MobC)</fullName>
    </recommendedName>
</protein>
<keyword evidence="2" id="KW-1185">Reference proteome</keyword>
<dbReference type="AlphaFoldDB" id="A0A1G7IQX0"/>
<evidence type="ECO:0000313" key="2">
    <source>
        <dbReference type="Proteomes" id="UP000199072"/>
    </source>
</evidence>
<gene>
    <name evidence="1" type="ORF">SAMN05216464_113128</name>
</gene>
<dbReference type="STRING" id="1391627.SAMN05216464_113128"/>
<proteinExistence type="predicted"/>
<dbReference type="EMBL" id="FNAI01000013">
    <property type="protein sequence ID" value="SDF15087.1"/>
    <property type="molecule type" value="Genomic_DNA"/>
</dbReference>
<evidence type="ECO:0008006" key="3">
    <source>
        <dbReference type="Google" id="ProtNLM"/>
    </source>
</evidence>
<accession>A0A1G7IQX0</accession>
<dbReference type="Proteomes" id="UP000199072">
    <property type="component" value="Unassembled WGS sequence"/>
</dbReference>
<dbReference type="OrthoDB" id="950459at2"/>
<dbReference type="RefSeq" id="WP_091153300.1">
    <property type="nucleotide sequence ID" value="NZ_FNAI01000013.1"/>
</dbReference>
<dbReference type="Pfam" id="PF21983">
    <property type="entry name" value="NikA-like"/>
    <property type="match status" value="1"/>
</dbReference>
<sequence>MKDVKDIRSRWLHIRISENELELLEKQFAKTAGYKRTAYCRKMLLAQPLIGKTRDLSFEKLVEEFSVLIRELHGIAANFNQAVHKLHILDRIQQYQEWVLKYEMDKRKLLKDVEAIRKYINETSALWLQS</sequence>
<evidence type="ECO:0000313" key="1">
    <source>
        <dbReference type="EMBL" id="SDF15087.1"/>
    </source>
</evidence>
<organism evidence="1 2">
    <name type="scientific">Mucilaginibacter pineti</name>
    <dbReference type="NCBI Taxonomy" id="1391627"/>
    <lineage>
        <taxon>Bacteria</taxon>
        <taxon>Pseudomonadati</taxon>
        <taxon>Bacteroidota</taxon>
        <taxon>Sphingobacteriia</taxon>
        <taxon>Sphingobacteriales</taxon>
        <taxon>Sphingobacteriaceae</taxon>
        <taxon>Mucilaginibacter</taxon>
    </lineage>
</organism>
<dbReference type="InterPro" id="IPR053842">
    <property type="entry name" value="NikA-like"/>
</dbReference>
<reference evidence="1 2" key="1">
    <citation type="submission" date="2016-10" db="EMBL/GenBank/DDBJ databases">
        <authorList>
            <person name="de Groot N.N."/>
        </authorList>
    </citation>
    <scope>NUCLEOTIDE SEQUENCE [LARGE SCALE GENOMIC DNA]</scope>
    <source>
        <strain evidence="1 2">47C3B</strain>
    </source>
</reference>